<dbReference type="InterPro" id="IPR036249">
    <property type="entry name" value="Thioredoxin-like_sf"/>
</dbReference>
<keyword evidence="15" id="KW-1185">Reference proteome</keyword>
<dbReference type="EMBL" id="WOGT01000011">
    <property type="protein sequence ID" value="MUN55958.1"/>
    <property type="molecule type" value="Genomic_DNA"/>
</dbReference>
<dbReference type="InterPro" id="IPR013766">
    <property type="entry name" value="Thioredoxin_domain"/>
</dbReference>
<dbReference type="InterPro" id="IPR000866">
    <property type="entry name" value="AhpC/TSA"/>
</dbReference>
<gene>
    <name evidence="14" type="ORF">GMA10_12190</name>
</gene>
<protein>
    <recommendedName>
        <fullName evidence="3">thioredoxin-dependent peroxiredoxin</fullName>
        <ecNumber evidence="3">1.11.1.24</ecNumber>
    </recommendedName>
    <alternativeName>
        <fullName evidence="11">Bacterioferritin comigratory protein</fullName>
    </alternativeName>
    <alternativeName>
        <fullName evidence="9">Thioredoxin peroxidase</fullName>
    </alternativeName>
</protein>
<evidence type="ECO:0000256" key="12">
    <source>
        <dbReference type="ARBA" id="ARBA00049091"/>
    </source>
</evidence>
<dbReference type="GO" id="GO:0008379">
    <property type="term" value="F:thioredoxin peroxidase activity"/>
    <property type="evidence" value="ECO:0007669"/>
    <property type="project" value="TreeGrafter"/>
</dbReference>
<dbReference type="EC" id="1.11.1.24" evidence="3"/>
<dbReference type="Proteomes" id="UP000462152">
    <property type="component" value="Unassembled WGS sequence"/>
</dbReference>
<evidence type="ECO:0000256" key="6">
    <source>
        <dbReference type="ARBA" id="ARBA00023002"/>
    </source>
</evidence>
<evidence type="ECO:0000313" key="14">
    <source>
        <dbReference type="EMBL" id="MUN55958.1"/>
    </source>
</evidence>
<name>A0A7M3SVZ3_9MICC</name>
<evidence type="ECO:0000256" key="2">
    <source>
        <dbReference type="ARBA" id="ARBA00011245"/>
    </source>
</evidence>
<evidence type="ECO:0000256" key="10">
    <source>
        <dbReference type="ARBA" id="ARBA00038489"/>
    </source>
</evidence>
<dbReference type="CDD" id="cd03017">
    <property type="entry name" value="PRX_BCP"/>
    <property type="match status" value="1"/>
</dbReference>
<dbReference type="FunFam" id="3.40.30.10:FF:000007">
    <property type="entry name" value="Thioredoxin-dependent thiol peroxidase"/>
    <property type="match status" value="1"/>
</dbReference>
<evidence type="ECO:0000256" key="1">
    <source>
        <dbReference type="ARBA" id="ARBA00003330"/>
    </source>
</evidence>
<organism evidence="14 15">
    <name type="scientific">Rothia koreensis</name>
    <dbReference type="NCBI Taxonomy" id="592378"/>
    <lineage>
        <taxon>Bacteria</taxon>
        <taxon>Bacillati</taxon>
        <taxon>Actinomycetota</taxon>
        <taxon>Actinomycetes</taxon>
        <taxon>Micrococcales</taxon>
        <taxon>Micrococcaceae</taxon>
        <taxon>Rothia</taxon>
    </lineage>
</organism>
<evidence type="ECO:0000256" key="5">
    <source>
        <dbReference type="ARBA" id="ARBA00022862"/>
    </source>
</evidence>
<evidence type="ECO:0000256" key="8">
    <source>
        <dbReference type="ARBA" id="ARBA00023284"/>
    </source>
</evidence>
<feature type="domain" description="Thioredoxin" evidence="13">
    <location>
        <begin position="5"/>
        <end position="153"/>
    </location>
</feature>
<evidence type="ECO:0000256" key="9">
    <source>
        <dbReference type="ARBA" id="ARBA00032824"/>
    </source>
</evidence>
<comment type="function">
    <text evidence="1">Thiol-specific peroxidase that catalyzes the reduction of hydrogen peroxide and organic hydroperoxides to water and alcohols, respectively. Plays a role in cell protection against oxidative stress by detoxifying peroxides and as sensor of hydrogen peroxide-mediated signaling events.</text>
</comment>
<reference evidence="14 15" key="1">
    <citation type="submission" date="2019-12" db="EMBL/GenBank/DDBJ databases">
        <authorList>
            <person name="Li J."/>
            <person name="Shi Y."/>
            <person name="Xu G."/>
            <person name="Xiao D."/>
            <person name="Ran X."/>
        </authorList>
    </citation>
    <scope>NUCLEOTIDE SEQUENCE [LARGE SCALE GENOMIC DNA]</scope>
    <source>
        <strain evidence="14 15">JCM 15915</strain>
    </source>
</reference>
<dbReference type="GO" id="GO:0034599">
    <property type="term" value="P:cellular response to oxidative stress"/>
    <property type="evidence" value="ECO:0007669"/>
    <property type="project" value="TreeGrafter"/>
</dbReference>
<dbReference type="SUPFAM" id="SSF52833">
    <property type="entry name" value="Thioredoxin-like"/>
    <property type="match status" value="1"/>
</dbReference>
<dbReference type="PANTHER" id="PTHR42801">
    <property type="entry name" value="THIOREDOXIN-DEPENDENT PEROXIDE REDUCTASE"/>
    <property type="match status" value="1"/>
</dbReference>
<dbReference type="RefSeq" id="WP_129316582.1">
    <property type="nucleotide sequence ID" value="NZ_JBFCQO010000001.1"/>
</dbReference>
<keyword evidence="8" id="KW-0676">Redox-active center</keyword>
<keyword evidence="5" id="KW-0049">Antioxidant</keyword>
<dbReference type="AlphaFoldDB" id="A0A7M3SVZ3"/>
<evidence type="ECO:0000256" key="7">
    <source>
        <dbReference type="ARBA" id="ARBA00023157"/>
    </source>
</evidence>
<dbReference type="PANTHER" id="PTHR42801:SF4">
    <property type="entry name" value="AHPC_TSA FAMILY PROTEIN"/>
    <property type="match status" value="1"/>
</dbReference>
<keyword evidence="4" id="KW-0575">Peroxidase</keyword>
<dbReference type="GO" id="GO:0005737">
    <property type="term" value="C:cytoplasm"/>
    <property type="evidence" value="ECO:0007669"/>
    <property type="project" value="TreeGrafter"/>
</dbReference>
<evidence type="ECO:0000313" key="15">
    <source>
        <dbReference type="Proteomes" id="UP000462152"/>
    </source>
</evidence>
<comment type="subunit">
    <text evidence="2">Monomer.</text>
</comment>
<evidence type="ECO:0000256" key="3">
    <source>
        <dbReference type="ARBA" id="ARBA00013017"/>
    </source>
</evidence>
<evidence type="ECO:0000259" key="13">
    <source>
        <dbReference type="PROSITE" id="PS51352"/>
    </source>
</evidence>
<dbReference type="OrthoDB" id="9812811at2"/>
<dbReference type="GO" id="GO:0045454">
    <property type="term" value="P:cell redox homeostasis"/>
    <property type="evidence" value="ECO:0007669"/>
    <property type="project" value="TreeGrafter"/>
</dbReference>
<keyword evidence="7" id="KW-1015">Disulfide bond</keyword>
<proteinExistence type="inferred from homology"/>
<keyword evidence="6" id="KW-0560">Oxidoreductase</keyword>
<comment type="similarity">
    <text evidence="10">Belongs to the peroxiredoxin family. BCP/PrxQ subfamily.</text>
</comment>
<comment type="caution">
    <text evidence="14">The sequence shown here is derived from an EMBL/GenBank/DDBJ whole genome shotgun (WGS) entry which is preliminary data.</text>
</comment>
<dbReference type="Pfam" id="PF00578">
    <property type="entry name" value="AhpC-TSA"/>
    <property type="match status" value="1"/>
</dbReference>
<evidence type="ECO:0000256" key="4">
    <source>
        <dbReference type="ARBA" id="ARBA00022559"/>
    </source>
</evidence>
<dbReference type="PROSITE" id="PS51352">
    <property type="entry name" value="THIOREDOXIN_2"/>
    <property type="match status" value="1"/>
</dbReference>
<sequence>MSNELSTGDVAPAVDLTAHDGSTVTIGGMHDQDSVVYFFPKAFTPGCTTEACDFRDNLSSLPAKVYGVSGDSPEELARFVEEYDLAFTLLSDPDHAAAKQWGAWGERTINGETSEGPLRSTFVIDAAGTVARAEYNVNAEGHVAQLASELNSQ</sequence>
<comment type="catalytic activity">
    <reaction evidence="12">
        <text>a hydroperoxide + [thioredoxin]-dithiol = an alcohol + [thioredoxin]-disulfide + H2O</text>
        <dbReference type="Rhea" id="RHEA:62620"/>
        <dbReference type="Rhea" id="RHEA-COMP:10698"/>
        <dbReference type="Rhea" id="RHEA-COMP:10700"/>
        <dbReference type="ChEBI" id="CHEBI:15377"/>
        <dbReference type="ChEBI" id="CHEBI:29950"/>
        <dbReference type="ChEBI" id="CHEBI:30879"/>
        <dbReference type="ChEBI" id="CHEBI:35924"/>
        <dbReference type="ChEBI" id="CHEBI:50058"/>
        <dbReference type="EC" id="1.11.1.24"/>
    </reaction>
</comment>
<dbReference type="Gene3D" id="3.40.30.10">
    <property type="entry name" value="Glutaredoxin"/>
    <property type="match status" value="1"/>
</dbReference>
<accession>A0A7M3SVZ3</accession>
<dbReference type="InterPro" id="IPR050924">
    <property type="entry name" value="Peroxiredoxin_BCP/PrxQ"/>
</dbReference>
<evidence type="ECO:0000256" key="11">
    <source>
        <dbReference type="ARBA" id="ARBA00041373"/>
    </source>
</evidence>